<dbReference type="EMBL" id="MFAQ01000015">
    <property type="protein sequence ID" value="OGD83487.1"/>
    <property type="molecule type" value="Genomic_DNA"/>
</dbReference>
<protein>
    <submittedName>
        <fullName evidence="1">Uncharacterized protein</fullName>
    </submittedName>
</protein>
<gene>
    <name evidence="1" type="ORF">A2572_00275</name>
</gene>
<accession>A0A1F5FV41</accession>
<proteinExistence type="predicted"/>
<reference evidence="1 2" key="1">
    <citation type="journal article" date="2016" name="Nat. Commun.">
        <title>Thousands of microbial genomes shed light on interconnected biogeochemical processes in an aquifer system.</title>
        <authorList>
            <person name="Anantharaman K."/>
            <person name="Brown C.T."/>
            <person name="Hug L.A."/>
            <person name="Sharon I."/>
            <person name="Castelle C.J."/>
            <person name="Probst A.J."/>
            <person name="Thomas B.C."/>
            <person name="Singh A."/>
            <person name="Wilkins M.J."/>
            <person name="Karaoz U."/>
            <person name="Brodie E.L."/>
            <person name="Williams K.H."/>
            <person name="Hubbard S.S."/>
            <person name="Banfield J.F."/>
        </authorList>
    </citation>
    <scope>NUCLEOTIDE SEQUENCE [LARGE SCALE GENOMIC DNA]</scope>
</reference>
<evidence type="ECO:0000313" key="2">
    <source>
        <dbReference type="Proteomes" id="UP000179237"/>
    </source>
</evidence>
<evidence type="ECO:0000313" key="1">
    <source>
        <dbReference type="EMBL" id="OGD83487.1"/>
    </source>
</evidence>
<dbReference type="AlphaFoldDB" id="A0A1F5FV41"/>
<sequence>MVEYGLQCPFIFYWRQILLHVHRPYLIFHLNSVRCSSFECSEAKLAGTELQNALPKGAKVTFANHRLPDVKQPMVYAVRVGDQYWCTMTDLYNGVLELNEFKGSKEEFKLFQVAVLKAFGIYNIHNGAAMITLSAVAP</sequence>
<name>A0A1F5FV41_9BACT</name>
<organism evidence="1 2">
    <name type="scientific">Candidatus Collierbacteria bacterium RIFOXYD1_FULL_40_9</name>
    <dbReference type="NCBI Taxonomy" id="1817731"/>
    <lineage>
        <taxon>Bacteria</taxon>
        <taxon>Candidatus Collieribacteriota</taxon>
    </lineage>
</organism>
<comment type="caution">
    <text evidence="1">The sequence shown here is derived from an EMBL/GenBank/DDBJ whole genome shotgun (WGS) entry which is preliminary data.</text>
</comment>
<dbReference type="Proteomes" id="UP000179237">
    <property type="component" value="Unassembled WGS sequence"/>
</dbReference>